<evidence type="ECO:0000313" key="2">
    <source>
        <dbReference type="EMBL" id="SCX11291.1"/>
    </source>
</evidence>
<dbReference type="STRING" id="329186.SAMN02927925_01732"/>
<feature type="chain" id="PRO_5010383923" description="Thioredoxin domain-containing protein" evidence="1">
    <location>
        <begin position="24"/>
        <end position="154"/>
    </location>
</feature>
<protein>
    <recommendedName>
        <fullName evidence="4">Thioredoxin domain-containing protein</fullName>
    </recommendedName>
</protein>
<keyword evidence="1" id="KW-0732">Signal</keyword>
<accession>A0A1G4VSS5</accession>
<dbReference type="AlphaFoldDB" id="A0A1G4VSS5"/>
<evidence type="ECO:0008006" key="4">
    <source>
        <dbReference type="Google" id="ProtNLM"/>
    </source>
</evidence>
<dbReference type="EMBL" id="FMTY01000003">
    <property type="protein sequence ID" value="SCX11291.1"/>
    <property type="molecule type" value="Genomic_DNA"/>
</dbReference>
<feature type="signal peptide" evidence="1">
    <location>
        <begin position="1"/>
        <end position="23"/>
    </location>
</feature>
<dbReference type="Proteomes" id="UP000182124">
    <property type="component" value="Unassembled WGS sequence"/>
</dbReference>
<evidence type="ECO:0000313" key="3">
    <source>
        <dbReference type="Proteomes" id="UP000182124"/>
    </source>
</evidence>
<proteinExistence type="predicted"/>
<dbReference type="InterPro" id="IPR047698">
    <property type="entry name" value="ArsF-like"/>
</dbReference>
<gene>
    <name evidence="2" type="ORF">SAMN02927925_01732</name>
</gene>
<evidence type="ECO:0000256" key="1">
    <source>
        <dbReference type="SAM" id="SignalP"/>
    </source>
</evidence>
<name>A0A1G4VSS5_9FLAO</name>
<dbReference type="Gene3D" id="3.40.30.10">
    <property type="entry name" value="Glutaredoxin"/>
    <property type="match status" value="1"/>
</dbReference>
<reference evidence="2 3" key="1">
    <citation type="submission" date="2016-10" db="EMBL/GenBank/DDBJ databases">
        <authorList>
            <person name="de Groot N.N."/>
        </authorList>
    </citation>
    <scope>NUCLEOTIDE SEQUENCE [LARGE SCALE GENOMIC DNA]</scope>
    <source>
        <strain evidence="2 3">CGMCC 1.3801</strain>
    </source>
</reference>
<dbReference type="RefSeq" id="WP_051365767.1">
    <property type="nucleotide sequence ID" value="NZ_CBCSBQ010000002.1"/>
</dbReference>
<organism evidence="2 3">
    <name type="scientific">Flavobacterium saliperosum</name>
    <dbReference type="NCBI Taxonomy" id="329186"/>
    <lineage>
        <taxon>Bacteria</taxon>
        <taxon>Pseudomonadati</taxon>
        <taxon>Bacteroidota</taxon>
        <taxon>Flavobacteriia</taxon>
        <taxon>Flavobacteriales</taxon>
        <taxon>Flavobacteriaceae</taxon>
        <taxon>Flavobacterium</taxon>
    </lineage>
</organism>
<dbReference type="NCBIfam" id="NF040494">
    <property type="entry name" value="nitrored_ArsF"/>
    <property type="match status" value="1"/>
</dbReference>
<sequence length="154" mass="17280">MKKIGLLLTIVATSILFSCNSKDENFKSPKEGFTPTGTEKTTTSKNRLEVYAFHGTRQCETCKNMKANTKATLDNYFANEMKSGKIVYQVIDVDDEKNEKLAEKFEATGTALMINNVANGKDNISDWSDFAFDKANDAEEYIPQLRTKIQTALK</sequence>
<dbReference type="PROSITE" id="PS51257">
    <property type="entry name" value="PROKAR_LIPOPROTEIN"/>
    <property type="match status" value="1"/>
</dbReference>